<feature type="domain" description="Haemolysin-type calcium binding-related" evidence="3">
    <location>
        <begin position="936"/>
        <end position="975"/>
    </location>
</feature>
<feature type="domain" description="Haemolysin-type calcium binding-related" evidence="3">
    <location>
        <begin position="792"/>
        <end position="831"/>
    </location>
</feature>
<dbReference type="AlphaFoldDB" id="A0A6G9I8N3"/>
<feature type="compositionally biased region" description="Acidic residues" evidence="2">
    <location>
        <begin position="149"/>
        <end position="158"/>
    </location>
</feature>
<name>A0A6G9I8N3_9GAMM</name>
<feature type="compositionally biased region" description="Basic and acidic residues" evidence="2">
    <location>
        <begin position="159"/>
        <end position="171"/>
    </location>
</feature>
<feature type="compositionally biased region" description="Basic and acidic residues" evidence="2">
    <location>
        <begin position="124"/>
        <end position="136"/>
    </location>
</feature>
<dbReference type="PRINTS" id="PR00313">
    <property type="entry name" value="CABNDNGRPT"/>
</dbReference>
<dbReference type="Pfam" id="PF00353">
    <property type="entry name" value="HemolysinCabind"/>
    <property type="match status" value="3"/>
</dbReference>
<dbReference type="PROSITE" id="PS00330">
    <property type="entry name" value="HEMOLYSIN_CALCIUM"/>
    <property type="match status" value="5"/>
</dbReference>
<dbReference type="InterPro" id="IPR018511">
    <property type="entry name" value="Hemolysin-typ_Ca-bd_CS"/>
</dbReference>
<sequence length="1040" mass="112937">MNTAVATGGKESKMTLEEAIDKLCNDILIEATKQGIVGLTKNKILGLIKLDKLADILSGMLNGNLPSGDEVAGIFPSERDIALGLLGIPGIAISLLVDLGYDLRQVWRDDVLGKLQQLIDRYKAEEKSRKEDKKEGEDGDGSDGSDNPDNPDDSGNSEDPEKPHPGDKTPEPSKPGVTSPIIIDLNKNGVETVARTSDVDDRVFFDYGSDGFSESTAWVSSSDGLLVRDINGNGVIDNGSELFGNNTLLSDGSKASNGFEALAEFDENGDGIIDSKDSIFSELKVWQDRNGNGITDEGELMTLSEAGIESINVDYANSQYVDSNGNAHKQVGSVTFTDGTTADAVDVWFDVDEGLRVDNSDVQLTDEIKLLPNAKGFGHVRDLWSEMALDDELVTLVNEYLQEGSAQQRSLLLEKILFRWGKVDDVLLAEMIKTNSQEVALIEKLSQESFTSEGANTEQVLHDEFIKFKNYTAAQLFYYTNKESFSFITIDPNSKTYDTYIDFDKFKAEILAKQDFHELVEFLDVCKNLGLYSSSYIAAFEKSIAEIITEYPHLSWLEYDAVASNSIGSNIIGDKILGSTGNDLLIGGTGNDTLEGGAGSDTYIFNKGDGQDTIINFSSDGTSATDVLQLGFGINASDILLSRSGYDLIIKFGQSNDSITIQSYFFGAAYKLDEIRFADGTIWKEADIKQVYLSGNDLDENMVAFDDTATTFYGRGGNDSIKGSRWNDILVGGTGNDRLEGGAGSDTYVFNVGDGQDTIYNFASDADSATDVIQFGEGISPEDIIFTRNTYDLLISFKNSSDSINILNYFFNKNYKIDEIHFADGTIWKQEDIKTIFSTGDESSQVMKSYGDEDSILNGKGGNDTITGGKGNDTLIGGTGNDTLEGGSGSDTYIFNQGDGQDVINNYDTQTASHDVLQLSDGIDYSNTVLSKVGNDLVISFIGSDDMITIKNHFKSNNYQLDEIKFSDGTSWLKEDITNYFNDGIALPVAAIEGSSLSIELLTQNIVGFVANDSDDSSDVSAGVSMLTSSNKSWANAPGY</sequence>
<reference evidence="4 5" key="1">
    <citation type="submission" date="2020-03" db="EMBL/GenBank/DDBJ databases">
        <title>Complete genome sequence of Orbus sp. IPMB12 (BCRC 80908).</title>
        <authorList>
            <person name="Lo W.-S."/>
            <person name="Chang T.-H."/>
            <person name="Kuo C.-H."/>
        </authorList>
    </citation>
    <scope>NUCLEOTIDE SEQUENCE [LARGE SCALE GENOMIC DNA]</scope>
    <source>
        <strain evidence="4 5">IPMB12</strain>
    </source>
</reference>
<evidence type="ECO:0000256" key="1">
    <source>
        <dbReference type="ARBA" id="ARBA00022837"/>
    </source>
</evidence>
<dbReference type="Gene3D" id="2.150.10.10">
    <property type="entry name" value="Serralysin-like metalloprotease, C-terminal"/>
    <property type="match status" value="3"/>
</dbReference>
<gene>
    <name evidence="4" type="ORF">IPMB12_00075</name>
</gene>
<dbReference type="GO" id="GO:0005509">
    <property type="term" value="F:calcium ion binding"/>
    <property type="evidence" value="ECO:0007669"/>
    <property type="project" value="InterPro"/>
</dbReference>
<dbReference type="PANTHER" id="PTHR39431">
    <property type="entry name" value="FRPA/C-RELATED PROTEIN"/>
    <property type="match status" value="1"/>
</dbReference>
<dbReference type="InterPro" id="IPR001343">
    <property type="entry name" value="Hemolysn_Ca-bd"/>
</dbReference>
<dbReference type="InterPro" id="IPR011049">
    <property type="entry name" value="Serralysin-like_metalloprot_C"/>
</dbReference>
<organism evidence="4 5">
    <name type="scientific">Zophobihabitans entericus</name>
    <dbReference type="NCBI Taxonomy" id="1635327"/>
    <lineage>
        <taxon>Bacteria</taxon>
        <taxon>Pseudomonadati</taxon>
        <taxon>Pseudomonadota</taxon>
        <taxon>Gammaproteobacteria</taxon>
        <taxon>Orbales</taxon>
        <taxon>Orbaceae</taxon>
        <taxon>Zophobihabitans</taxon>
    </lineage>
</organism>
<evidence type="ECO:0000259" key="3">
    <source>
        <dbReference type="Pfam" id="PF06594"/>
    </source>
</evidence>
<feature type="region of interest" description="Disordered" evidence="2">
    <location>
        <begin position="124"/>
        <end position="182"/>
    </location>
</feature>
<keyword evidence="1" id="KW-0106">Calcium</keyword>
<protein>
    <recommendedName>
        <fullName evidence="3">Haemolysin-type calcium binding-related domain-containing protein</fullName>
    </recommendedName>
</protein>
<dbReference type="Proteomes" id="UP000501168">
    <property type="component" value="Chromosome"/>
</dbReference>
<dbReference type="InterPro" id="IPR010566">
    <property type="entry name" value="Haemolys_ca-bd"/>
</dbReference>
<evidence type="ECO:0000313" key="5">
    <source>
        <dbReference type="Proteomes" id="UP000501168"/>
    </source>
</evidence>
<feature type="domain" description="Haemolysin-type calcium binding-related" evidence="3">
    <location>
        <begin position="647"/>
        <end position="687"/>
    </location>
</feature>
<accession>A0A6G9I8N3</accession>
<dbReference type="SUPFAM" id="SSF51120">
    <property type="entry name" value="beta-Roll"/>
    <property type="match status" value="3"/>
</dbReference>
<proteinExistence type="predicted"/>
<dbReference type="EMBL" id="CP050253">
    <property type="protein sequence ID" value="QIQ20217.1"/>
    <property type="molecule type" value="Genomic_DNA"/>
</dbReference>
<keyword evidence="5" id="KW-1185">Reference proteome</keyword>
<dbReference type="Pfam" id="PF06594">
    <property type="entry name" value="HCBP_related"/>
    <property type="match status" value="3"/>
</dbReference>
<dbReference type="RefSeq" id="WP_166913748.1">
    <property type="nucleotide sequence ID" value="NZ_CP050253.1"/>
</dbReference>
<dbReference type="InParanoid" id="A0A6G9I8N3"/>
<evidence type="ECO:0000256" key="2">
    <source>
        <dbReference type="SAM" id="MobiDB-lite"/>
    </source>
</evidence>
<dbReference type="KEGG" id="orb:IPMB12_00075"/>
<evidence type="ECO:0000313" key="4">
    <source>
        <dbReference type="EMBL" id="QIQ20217.1"/>
    </source>
</evidence>
<dbReference type="PANTHER" id="PTHR39431:SF1">
    <property type="entry name" value="FRPA_C-RELATED PROTEIN"/>
    <property type="match status" value="1"/>
</dbReference>